<reference evidence="1 2" key="1">
    <citation type="submission" date="2015-03" db="EMBL/GenBank/DDBJ databases">
        <authorList>
            <person name="Murphy D."/>
        </authorList>
    </citation>
    <scope>NUCLEOTIDE SEQUENCE [LARGE SCALE GENOMIC DNA]</scope>
    <source>
        <strain evidence="1 2">BR165/97</strain>
    </source>
</reference>
<name>A0A0T9MK50_YERIN</name>
<evidence type="ECO:0000313" key="2">
    <source>
        <dbReference type="Proteomes" id="UP000038750"/>
    </source>
</evidence>
<accession>A0A0T9MK50</accession>
<protein>
    <submittedName>
        <fullName evidence="1">Uncharacterized protein</fullName>
    </submittedName>
</protein>
<sequence length="51" mass="5508">MAKSKQSLSEIDKNYVAGFLGSQQVKIVLPMIIPFHLNVGVTLCVSCGLTQ</sequence>
<proteinExistence type="predicted"/>
<gene>
    <name evidence="1" type="ORF">ERS008530_03136</name>
</gene>
<organism evidence="1 2">
    <name type="scientific">Yersinia intermedia</name>
    <dbReference type="NCBI Taxonomy" id="631"/>
    <lineage>
        <taxon>Bacteria</taxon>
        <taxon>Pseudomonadati</taxon>
        <taxon>Pseudomonadota</taxon>
        <taxon>Gammaproteobacteria</taxon>
        <taxon>Enterobacterales</taxon>
        <taxon>Yersiniaceae</taxon>
        <taxon>Yersinia</taxon>
    </lineage>
</organism>
<dbReference type="Proteomes" id="UP000038750">
    <property type="component" value="Unassembled WGS sequence"/>
</dbReference>
<dbReference type="EMBL" id="CPZJ01000014">
    <property type="protein sequence ID" value="CNG18011.1"/>
    <property type="molecule type" value="Genomic_DNA"/>
</dbReference>
<evidence type="ECO:0000313" key="1">
    <source>
        <dbReference type="EMBL" id="CNG18011.1"/>
    </source>
</evidence>
<dbReference type="AlphaFoldDB" id="A0A0T9MK50"/>
<dbReference type="KEGG" id="yin:CH53_1765"/>